<dbReference type="Proteomes" id="UP001595696">
    <property type="component" value="Unassembled WGS sequence"/>
</dbReference>
<feature type="transmembrane region" description="Helical" evidence="1">
    <location>
        <begin position="222"/>
        <end position="245"/>
    </location>
</feature>
<feature type="domain" description="Predicted membrane protein YciQ-like C-terminal" evidence="3">
    <location>
        <begin position="271"/>
        <end position="489"/>
    </location>
</feature>
<dbReference type="EMBL" id="JBHSAX010000014">
    <property type="protein sequence ID" value="MFC3963965.1"/>
    <property type="molecule type" value="Genomic_DNA"/>
</dbReference>
<evidence type="ECO:0000256" key="1">
    <source>
        <dbReference type="SAM" id="Phobius"/>
    </source>
</evidence>
<feature type="signal peptide" evidence="2">
    <location>
        <begin position="1"/>
        <end position="29"/>
    </location>
</feature>
<evidence type="ECO:0000313" key="5">
    <source>
        <dbReference type="Proteomes" id="UP001595696"/>
    </source>
</evidence>
<name>A0ABV8DVK1_9NOCA</name>
<feature type="chain" id="PRO_5047460323" evidence="2">
    <location>
        <begin position="30"/>
        <end position="509"/>
    </location>
</feature>
<protein>
    <submittedName>
        <fullName evidence="4">DUF2207 family protein</fullName>
    </submittedName>
</protein>
<feature type="transmembrane region" description="Helical" evidence="1">
    <location>
        <begin position="388"/>
        <end position="406"/>
    </location>
</feature>
<keyword evidence="2" id="KW-0732">Signal</keyword>
<gene>
    <name evidence="4" type="ORF">ACFO0B_18420</name>
</gene>
<feature type="non-terminal residue" evidence="4">
    <location>
        <position position="509"/>
    </location>
</feature>
<comment type="caution">
    <text evidence="4">The sequence shown here is derived from an EMBL/GenBank/DDBJ whole genome shotgun (WGS) entry which is preliminary data.</text>
</comment>
<feature type="transmembrane region" description="Helical" evidence="1">
    <location>
        <begin position="412"/>
        <end position="429"/>
    </location>
</feature>
<keyword evidence="1" id="KW-1133">Transmembrane helix</keyword>
<dbReference type="Pfam" id="PF20990">
    <property type="entry name" value="DUF2207_C"/>
    <property type="match status" value="1"/>
</dbReference>
<reference evidence="5" key="1">
    <citation type="journal article" date="2019" name="Int. J. Syst. Evol. Microbiol.">
        <title>The Global Catalogue of Microorganisms (GCM) 10K type strain sequencing project: providing services to taxonomists for standard genome sequencing and annotation.</title>
        <authorList>
            <consortium name="The Broad Institute Genomics Platform"/>
            <consortium name="The Broad Institute Genome Sequencing Center for Infectious Disease"/>
            <person name="Wu L."/>
            <person name="Ma J."/>
        </authorList>
    </citation>
    <scope>NUCLEOTIDE SEQUENCE [LARGE SCALE GENOMIC DNA]</scope>
    <source>
        <strain evidence="5">CGMCC 4.7330</strain>
    </source>
</reference>
<dbReference type="InterPro" id="IPR048389">
    <property type="entry name" value="YciQ-like_C"/>
</dbReference>
<keyword evidence="5" id="KW-1185">Reference proteome</keyword>
<evidence type="ECO:0000256" key="2">
    <source>
        <dbReference type="SAM" id="SignalP"/>
    </source>
</evidence>
<sequence length="509" mass="53856">MLSFRGGARAALLLLAAAATFAGAPLATAQPAPGAAIIADLTLNRDGVLEVVETISVPEGGKFTMSLPLRLDLGDGRERRFEVTDVATQGTGTTTFADDQFTIEANPGESTFRYHVRNTVGVAPESQVFNWVGLLNADVSSISATVVAPSYQMALVDCKLGPIGATRPCADVHIEPDGVLYLEQTGLQRGDAIDLRLQLPPNTVPANADITEPGRSPFALSLPALIAFGVLLAALAGMAALVLGARRGTADDGTRVIDPLLRDGNTVQFTSPEGVLPGEAGLLLDEHADPVDLAATVIDLAVRRYLRISRIAEADWRIERVNPADDQLRDYERIVYETLLPAEADAVRFSELSAPGRMSLDALRAGLIADAVARGTFTDPRSRALPRYLGAALVAVGAAVTVVLALTAGHALVGVAIALGGVAALLLPSRLPLRTDRGRELAAQLRAMQRGLEQVRRADVPVDQQELLFSRALPFTVVGGRGDNWIRVFGDLDPTADGDPGLYWFGGFE</sequence>
<proteinExistence type="predicted"/>
<evidence type="ECO:0000259" key="3">
    <source>
        <dbReference type="Pfam" id="PF20990"/>
    </source>
</evidence>
<accession>A0ABV8DVK1</accession>
<keyword evidence="1" id="KW-0812">Transmembrane</keyword>
<dbReference type="RefSeq" id="WP_378613685.1">
    <property type="nucleotide sequence ID" value="NZ_JBHSAX010000014.1"/>
</dbReference>
<organism evidence="4 5">
    <name type="scientific">Nocardia jiangsuensis</name>
    <dbReference type="NCBI Taxonomy" id="1691563"/>
    <lineage>
        <taxon>Bacteria</taxon>
        <taxon>Bacillati</taxon>
        <taxon>Actinomycetota</taxon>
        <taxon>Actinomycetes</taxon>
        <taxon>Mycobacteriales</taxon>
        <taxon>Nocardiaceae</taxon>
        <taxon>Nocardia</taxon>
    </lineage>
</organism>
<evidence type="ECO:0000313" key="4">
    <source>
        <dbReference type="EMBL" id="MFC3963965.1"/>
    </source>
</evidence>
<keyword evidence="1" id="KW-0472">Membrane</keyword>